<organism evidence="1 2">
    <name type="scientific">Microtetraspora glauca</name>
    <dbReference type="NCBI Taxonomy" id="1996"/>
    <lineage>
        <taxon>Bacteria</taxon>
        <taxon>Bacillati</taxon>
        <taxon>Actinomycetota</taxon>
        <taxon>Actinomycetes</taxon>
        <taxon>Streptosporangiales</taxon>
        <taxon>Streptosporangiaceae</taxon>
        <taxon>Microtetraspora</taxon>
    </lineage>
</organism>
<proteinExistence type="predicted"/>
<keyword evidence="2" id="KW-1185">Reference proteome</keyword>
<protein>
    <submittedName>
        <fullName evidence="1">Uncharacterized protein</fullName>
    </submittedName>
</protein>
<name>A0ABV3GA56_MICGL</name>
<accession>A0ABV3GA56</accession>
<sequence length="289" mass="30356">MYLLTAPYVTPAEFEASPTWLDTQNLVPNGDQLAQDSELANVLLRASSWADGCINQPLGAHVRTESARVNLQGGRLSFHAADRPVRRVTALSYGADPGSLTPVGDLSGLWIEDDVQILTSLAVVSGWGGVLEFGPRAGRDTEVFVRISYVAGHTCTVLTAAASSGTTSVTVADPTGIYPGDVLRFWDPSREEAVTVAPGYVPGTATVPLAGSTTNAHGAGAGISNLPADARQAVILRACSMLLRGETAGQGDYPEAAYGPTAARSEGKSRGSELLAEAKHLLRPYRRVR</sequence>
<gene>
    <name evidence="1" type="ORF">AB0I59_07745</name>
</gene>
<comment type="caution">
    <text evidence="1">The sequence shown here is derived from an EMBL/GenBank/DDBJ whole genome shotgun (WGS) entry which is preliminary data.</text>
</comment>
<reference evidence="1 2" key="1">
    <citation type="submission" date="2024-06" db="EMBL/GenBank/DDBJ databases">
        <title>The Natural Products Discovery Center: Release of the First 8490 Sequenced Strains for Exploring Actinobacteria Biosynthetic Diversity.</title>
        <authorList>
            <person name="Kalkreuter E."/>
            <person name="Kautsar S.A."/>
            <person name="Yang D."/>
            <person name="Bader C.D."/>
            <person name="Teijaro C.N."/>
            <person name="Fluegel L."/>
            <person name="Davis C.M."/>
            <person name="Simpson J.R."/>
            <person name="Lauterbach L."/>
            <person name="Steele A.D."/>
            <person name="Gui C."/>
            <person name="Meng S."/>
            <person name="Li G."/>
            <person name="Viehrig K."/>
            <person name="Ye F."/>
            <person name="Su P."/>
            <person name="Kiefer A.F."/>
            <person name="Nichols A."/>
            <person name="Cepeda A.J."/>
            <person name="Yan W."/>
            <person name="Fan B."/>
            <person name="Jiang Y."/>
            <person name="Adhikari A."/>
            <person name="Zheng C.-J."/>
            <person name="Schuster L."/>
            <person name="Cowan T.M."/>
            <person name="Smanski M.J."/>
            <person name="Chevrette M.G."/>
            <person name="De Carvalho L.P.S."/>
            <person name="Shen B."/>
        </authorList>
    </citation>
    <scope>NUCLEOTIDE SEQUENCE [LARGE SCALE GENOMIC DNA]</scope>
    <source>
        <strain evidence="1 2">NPDC050100</strain>
    </source>
</reference>
<evidence type="ECO:0000313" key="1">
    <source>
        <dbReference type="EMBL" id="MEV0968511.1"/>
    </source>
</evidence>
<dbReference type="RefSeq" id="WP_358131250.1">
    <property type="nucleotide sequence ID" value="NZ_JBFALK010000003.1"/>
</dbReference>
<dbReference type="Proteomes" id="UP001551675">
    <property type="component" value="Unassembled WGS sequence"/>
</dbReference>
<dbReference type="EMBL" id="JBFALK010000003">
    <property type="protein sequence ID" value="MEV0968511.1"/>
    <property type="molecule type" value="Genomic_DNA"/>
</dbReference>
<evidence type="ECO:0000313" key="2">
    <source>
        <dbReference type="Proteomes" id="UP001551675"/>
    </source>
</evidence>